<organism evidence="1 2">
    <name type="scientific">Streptantibioticus cattleyicolor (strain ATCC 35852 / DSM 46488 / JCM 4925 / NBRC 14057 / NRRL 8057)</name>
    <name type="common">Streptomyces cattleya</name>
    <dbReference type="NCBI Taxonomy" id="1003195"/>
    <lineage>
        <taxon>Bacteria</taxon>
        <taxon>Bacillati</taxon>
        <taxon>Actinomycetota</taxon>
        <taxon>Actinomycetes</taxon>
        <taxon>Kitasatosporales</taxon>
        <taxon>Streptomycetaceae</taxon>
        <taxon>Streptantibioticus</taxon>
    </lineage>
</organism>
<reference evidence="2" key="1">
    <citation type="submission" date="2011-12" db="EMBL/GenBank/DDBJ databases">
        <title>Complete genome sequence of Streptomyces cattleya strain DSM 46488.</title>
        <authorList>
            <person name="Ou H.-Y."/>
            <person name="Li P."/>
            <person name="Zhao C."/>
            <person name="O'Hagan D."/>
            <person name="Deng Z."/>
        </authorList>
    </citation>
    <scope>NUCLEOTIDE SEQUENCE [LARGE SCALE GENOMIC DNA]</scope>
    <source>
        <strain evidence="2">ATCC 35852 / DSM 46488 / JCM 4925 / NBRC 14057 / NRRL 8057</strain>
    </source>
</reference>
<dbReference type="AlphaFoldDB" id="F8JRD0"/>
<dbReference type="OrthoDB" id="3539120at2"/>
<dbReference type="PATRIC" id="fig|1003195.11.peg.5715"/>
<evidence type="ECO:0000313" key="1">
    <source>
        <dbReference type="EMBL" id="AEW96631.1"/>
    </source>
</evidence>
<dbReference type="InterPro" id="IPR016039">
    <property type="entry name" value="Thiolase-like"/>
</dbReference>
<proteinExistence type="predicted"/>
<dbReference type="KEGG" id="scy:SCATT_42600"/>
<dbReference type="HOGENOM" id="CLU_1000814_0_0_11"/>
<dbReference type="Proteomes" id="UP000007842">
    <property type="component" value="Chromosome"/>
</dbReference>
<gene>
    <name evidence="1" type="ordered locus">SCATT_42600</name>
</gene>
<keyword evidence="2" id="KW-1185">Reference proteome</keyword>
<name>F8JRD0_STREN</name>
<accession>F8JRD0</accession>
<dbReference type="RefSeq" id="WP_014144985.1">
    <property type="nucleotide sequence ID" value="NC_016111.1"/>
</dbReference>
<accession>G8X396</accession>
<dbReference type="GO" id="GO:0016747">
    <property type="term" value="F:acyltransferase activity, transferring groups other than amino-acyl groups"/>
    <property type="evidence" value="ECO:0007669"/>
    <property type="project" value="UniProtKB-ARBA"/>
</dbReference>
<dbReference type="STRING" id="1003195.SCATT_42600"/>
<dbReference type="EMBL" id="CP003219">
    <property type="protein sequence ID" value="AEW96631.1"/>
    <property type="molecule type" value="Genomic_DNA"/>
</dbReference>
<dbReference type="SUPFAM" id="SSF53901">
    <property type="entry name" value="Thiolase-like"/>
    <property type="match status" value="1"/>
</dbReference>
<protein>
    <submittedName>
        <fullName evidence="1">Uncharacterized protein</fullName>
    </submittedName>
</protein>
<evidence type="ECO:0000313" key="2">
    <source>
        <dbReference type="Proteomes" id="UP000007842"/>
    </source>
</evidence>
<sequence>MPALRAARAVVSPPPRPYDEDPARLAYYRDLVEPFGTEVDEALLRSAPHVGHTDLVDLLTADDTLRRCAPDLVVVAQALPDITPFTAIGPYLDRRLGGGSTNFGIHQQGLSAPFTALRAIAAFQRAGRSRTAVLAVLEQTTLPSRFPLVHDGDLVDSAVALVLDDGDGPRVDEVVTVPAGEPAAPRAAELAAKDPEGTLLVTGSRFDDAGLTGDVHRYRVEPGTYCTGVWLALAREWRDWQRRYAVVVLCDTDPRSGTSHLAVLRSPAAGEGAGDGLG</sequence>
<dbReference type="eggNOG" id="COG1304">
    <property type="taxonomic scope" value="Bacteria"/>
</dbReference>
<dbReference type="KEGG" id="sct:SCAT_4272"/>